<feature type="region of interest" description="Disordered" evidence="1">
    <location>
        <begin position="343"/>
        <end position="375"/>
    </location>
</feature>
<sequence>MTEEYPRMNEQEGQIKEFLASSTYHQLSANQQKHAQDILTRFTQHMLEEQHLADTAWTPQAVKEVMVGDFIADPALTNQFGIAVAPVLKAYVAFIKPANYQELVQAIDDQRVNMNACRKVHQTWAQLHGTQDVQATATPSQPAENNDDQAAVTPWSKEQLAAFIKQAREAAALAPEFQNQLLDGASRQYLVSQFIRLMAQEVHQYPGSWAFNDLQQVLGMMMPLDPEITPKQIKNIVPTAQALFDYLKRTGQIDLDQYRIGLKAIAKMQPSQDMLASLTRQERETQLMLSFIRSNGIDTDDVQTAEKWMDDHRAEVAGFMRTLLNPWSEYEHQQLVKRQQRLARQQAASTAAPAPRRAPRGIKFSKKARRKKRRK</sequence>
<feature type="compositionally biased region" description="Low complexity" evidence="1">
    <location>
        <begin position="343"/>
        <end position="355"/>
    </location>
</feature>
<protein>
    <submittedName>
        <fullName evidence="2">Uncharacterized protein</fullName>
    </submittedName>
</protein>
<evidence type="ECO:0000256" key="1">
    <source>
        <dbReference type="SAM" id="MobiDB-lite"/>
    </source>
</evidence>
<proteinExistence type="predicted"/>
<name>A0ABN0D5H3_9LACO</name>
<comment type="caution">
    <text evidence="2">The sequence shown here is derived from an EMBL/GenBank/DDBJ whole genome shotgun (WGS) entry which is preliminary data.</text>
</comment>
<dbReference type="Proteomes" id="UP000006035">
    <property type="component" value="Unassembled WGS sequence"/>
</dbReference>
<evidence type="ECO:0000313" key="3">
    <source>
        <dbReference type="Proteomes" id="UP000006035"/>
    </source>
</evidence>
<gene>
    <name evidence="2" type="ORF">HMPREF9102_1804</name>
</gene>
<keyword evidence="3" id="KW-1185">Reference proteome</keyword>
<reference evidence="2 3" key="1">
    <citation type="submission" date="2011-05" db="EMBL/GenBank/DDBJ databases">
        <authorList>
            <person name="Durkin A.S."/>
            <person name="Kim M."/>
            <person name="Radune D."/>
            <person name="Hostetler J."/>
            <person name="Torralba M."/>
            <person name="Gillis M."/>
            <person name="Methe B."/>
            <person name="Sutton G."/>
            <person name="Nelson K.E."/>
        </authorList>
    </citation>
    <scope>NUCLEOTIDE SEQUENCE [LARGE SCALE GENOMIC DNA]</scope>
    <source>
        <strain evidence="2 3">F0423</strain>
    </source>
</reference>
<feature type="compositionally biased region" description="Basic residues" evidence="1">
    <location>
        <begin position="357"/>
        <end position="375"/>
    </location>
</feature>
<dbReference type="EMBL" id="AFTL01000014">
    <property type="protein sequence ID" value="EGS37039.1"/>
    <property type="molecule type" value="Genomic_DNA"/>
</dbReference>
<organism evidence="2 3">
    <name type="scientific">Limosilactobacillus oris F0423</name>
    <dbReference type="NCBI Taxonomy" id="944562"/>
    <lineage>
        <taxon>Bacteria</taxon>
        <taxon>Bacillati</taxon>
        <taxon>Bacillota</taxon>
        <taxon>Bacilli</taxon>
        <taxon>Lactobacillales</taxon>
        <taxon>Lactobacillaceae</taxon>
        <taxon>Limosilactobacillus</taxon>
    </lineage>
</organism>
<evidence type="ECO:0000313" key="2">
    <source>
        <dbReference type="EMBL" id="EGS37039.1"/>
    </source>
</evidence>
<accession>A0ABN0D5H3</accession>